<evidence type="ECO:0000313" key="2">
    <source>
        <dbReference type="Proteomes" id="UP000660070"/>
    </source>
</evidence>
<accession>A0ABS0FE40</accession>
<dbReference type="EMBL" id="JADPVI010000003">
    <property type="protein sequence ID" value="MBF8457984.1"/>
    <property type="molecule type" value="Genomic_DNA"/>
</dbReference>
<name>A0ABS0FE40_9FLAO</name>
<dbReference type="RefSeq" id="WP_196080456.1">
    <property type="nucleotide sequence ID" value="NZ_JADPVI010000003.1"/>
</dbReference>
<proteinExistence type="predicted"/>
<reference evidence="1 2" key="1">
    <citation type="submission" date="2020-11" db="EMBL/GenBank/DDBJ databases">
        <title>Kaistella gelatinilytica sp. nov., a flavobacterium isolated from Antarctic Soil.</title>
        <authorList>
            <person name="Li J."/>
        </authorList>
    </citation>
    <scope>NUCLEOTIDE SEQUENCE [LARGE SCALE GENOMIC DNA]</scope>
    <source>
        <strain evidence="1 2">G5-32</strain>
    </source>
</reference>
<dbReference type="PROSITE" id="PS51257">
    <property type="entry name" value="PROKAR_LIPOPROTEIN"/>
    <property type="match status" value="1"/>
</dbReference>
<sequence length="388" mass="44781">MYQFLKFLFVIVFYGFISCNEKSTEKEVVKNSAKSILNCDLHEAQNEILKLPEVMSKNKMIDSLTTHKQGISLMSDSTTIDGTVFYEINAGYNSDIRYETYYNFYVEKGNCSNIKIAEPIEGDIIPISEWRMRNRDKNKKKQPANLENFPYRSFVISCGSGCAMTYSAIDIKRNSGNISVIFSVDNYIDEVLTDTFEDEFIFTYDDSNSLKKITQKGDKEDFLKTQSASSQKSFEKFATDLIQFIENKTIDTNAVATRNNPILLPLTGSTIEISDHPMTEKFEFIKIEGDIPSSVIEINKNLLLTWFDGDTERWYLVTIENKKVIDQLLVGKSETVETEKETFDNYIEFTIDKNLIVELKYSYGKGFDSRKIQKTEKYKIKSNHFVRL</sequence>
<organism evidence="1 2">
    <name type="scientific">Kaistella gelatinilytica</name>
    <dbReference type="NCBI Taxonomy" id="2787636"/>
    <lineage>
        <taxon>Bacteria</taxon>
        <taxon>Pseudomonadati</taxon>
        <taxon>Bacteroidota</taxon>
        <taxon>Flavobacteriia</taxon>
        <taxon>Flavobacteriales</taxon>
        <taxon>Weeksellaceae</taxon>
        <taxon>Chryseobacterium group</taxon>
        <taxon>Kaistella</taxon>
    </lineage>
</organism>
<keyword evidence="2" id="KW-1185">Reference proteome</keyword>
<comment type="caution">
    <text evidence="1">The sequence shown here is derived from an EMBL/GenBank/DDBJ whole genome shotgun (WGS) entry which is preliminary data.</text>
</comment>
<protein>
    <recommendedName>
        <fullName evidence="3">Lipoprotein</fullName>
    </recommendedName>
</protein>
<gene>
    <name evidence="1" type="ORF">IV494_12430</name>
</gene>
<dbReference type="Proteomes" id="UP000660070">
    <property type="component" value="Unassembled WGS sequence"/>
</dbReference>
<evidence type="ECO:0000313" key="1">
    <source>
        <dbReference type="EMBL" id="MBF8457984.1"/>
    </source>
</evidence>
<evidence type="ECO:0008006" key="3">
    <source>
        <dbReference type="Google" id="ProtNLM"/>
    </source>
</evidence>